<gene>
    <name evidence="9" type="ORF">ACFSM5_06080</name>
</gene>
<name>A0ABW5DT39_9PROT</name>
<keyword evidence="10" id="KW-1185">Reference proteome</keyword>
<organism evidence="9 10">
    <name type="scientific">Lacibacterium aquatile</name>
    <dbReference type="NCBI Taxonomy" id="1168082"/>
    <lineage>
        <taxon>Bacteria</taxon>
        <taxon>Pseudomonadati</taxon>
        <taxon>Pseudomonadota</taxon>
        <taxon>Alphaproteobacteria</taxon>
        <taxon>Rhodospirillales</taxon>
        <taxon>Rhodospirillaceae</taxon>
    </lineage>
</organism>
<evidence type="ECO:0000256" key="6">
    <source>
        <dbReference type="ARBA" id="ARBA00022840"/>
    </source>
</evidence>
<dbReference type="EMBL" id="JBHUIP010000004">
    <property type="protein sequence ID" value="MFD2262450.1"/>
    <property type="molecule type" value="Genomic_DNA"/>
</dbReference>
<dbReference type="InterPro" id="IPR013563">
    <property type="entry name" value="Oligopep_ABC_C"/>
</dbReference>
<keyword evidence="4" id="KW-1003">Cell membrane</keyword>
<evidence type="ECO:0000256" key="1">
    <source>
        <dbReference type="ARBA" id="ARBA00004417"/>
    </source>
</evidence>
<dbReference type="PANTHER" id="PTHR43297:SF2">
    <property type="entry name" value="DIPEPTIDE TRANSPORT ATP-BINDING PROTEIN DPPD"/>
    <property type="match status" value="1"/>
</dbReference>
<dbReference type="InterPro" id="IPR027417">
    <property type="entry name" value="P-loop_NTPase"/>
</dbReference>
<accession>A0ABW5DT39</accession>
<dbReference type="SUPFAM" id="SSF52540">
    <property type="entry name" value="P-loop containing nucleoside triphosphate hydrolases"/>
    <property type="match status" value="1"/>
</dbReference>
<comment type="similarity">
    <text evidence="2">Belongs to the ABC transporter superfamily.</text>
</comment>
<evidence type="ECO:0000256" key="5">
    <source>
        <dbReference type="ARBA" id="ARBA00022741"/>
    </source>
</evidence>
<dbReference type="PROSITE" id="PS50893">
    <property type="entry name" value="ABC_TRANSPORTER_2"/>
    <property type="match status" value="1"/>
</dbReference>
<dbReference type="NCBIfam" id="TIGR01727">
    <property type="entry name" value="oligo_HPY"/>
    <property type="match status" value="1"/>
</dbReference>
<dbReference type="Pfam" id="PF08352">
    <property type="entry name" value="oligo_HPY"/>
    <property type="match status" value="1"/>
</dbReference>
<keyword evidence="5" id="KW-0547">Nucleotide-binding</keyword>
<keyword evidence="6 9" id="KW-0067">ATP-binding</keyword>
<keyword evidence="3" id="KW-0813">Transport</keyword>
<sequence length="317" mass="33812">MLRVKTLDVSLPVPGGRAAILEGIDFTLEAGGSLGIVGESGSGKSMLALALMGLLPEGAQTKGQIFLDGENLLTLPESEMCRRRGKSLAMIFQEPMTSLNPTMSVGDQVAEAVRWHEASGYAAARARALDLLTRVGLPQPERRIDSYPHELSGGQRQRVGIAIALACRPKLLIADEPTTALDVTVQAQILRLLKQLAAEDGMALILISHDLGVVAQMAQRTMVLYAGATVEAGSTAALFKRPLHPYTRGLLGAMPRHLGLGGRLATIPGRVPSPNERPSGCRFRDRCELAEPECADAAPLIALEGRSTACRRWEALA</sequence>
<evidence type="ECO:0000256" key="3">
    <source>
        <dbReference type="ARBA" id="ARBA00022448"/>
    </source>
</evidence>
<dbReference type="InterPro" id="IPR050388">
    <property type="entry name" value="ABC_Ni/Peptide_Import"/>
</dbReference>
<evidence type="ECO:0000256" key="7">
    <source>
        <dbReference type="ARBA" id="ARBA00023136"/>
    </source>
</evidence>
<dbReference type="InterPro" id="IPR003439">
    <property type="entry name" value="ABC_transporter-like_ATP-bd"/>
</dbReference>
<dbReference type="Gene3D" id="3.40.50.300">
    <property type="entry name" value="P-loop containing nucleotide triphosphate hydrolases"/>
    <property type="match status" value="1"/>
</dbReference>
<dbReference type="InterPro" id="IPR017871">
    <property type="entry name" value="ABC_transporter-like_CS"/>
</dbReference>
<comment type="subcellular location">
    <subcellularLocation>
        <location evidence="1">Cell inner membrane</location>
        <topology evidence="1">Peripheral membrane protein</topology>
    </subcellularLocation>
</comment>
<evidence type="ECO:0000313" key="9">
    <source>
        <dbReference type="EMBL" id="MFD2262450.1"/>
    </source>
</evidence>
<reference evidence="10" key="1">
    <citation type="journal article" date="2019" name="Int. J. Syst. Evol. Microbiol.">
        <title>The Global Catalogue of Microorganisms (GCM) 10K type strain sequencing project: providing services to taxonomists for standard genome sequencing and annotation.</title>
        <authorList>
            <consortium name="The Broad Institute Genomics Platform"/>
            <consortium name="The Broad Institute Genome Sequencing Center for Infectious Disease"/>
            <person name="Wu L."/>
            <person name="Ma J."/>
        </authorList>
    </citation>
    <scope>NUCLEOTIDE SEQUENCE [LARGE SCALE GENOMIC DNA]</scope>
    <source>
        <strain evidence="10">CGMCC 1.19062</strain>
    </source>
</reference>
<feature type="domain" description="ABC transporter" evidence="8">
    <location>
        <begin position="4"/>
        <end position="251"/>
    </location>
</feature>
<dbReference type="SMART" id="SM00382">
    <property type="entry name" value="AAA"/>
    <property type="match status" value="1"/>
</dbReference>
<dbReference type="InterPro" id="IPR003593">
    <property type="entry name" value="AAA+_ATPase"/>
</dbReference>
<proteinExistence type="inferred from homology"/>
<evidence type="ECO:0000256" key="2">
    <source>
        <dbReference type="ARBA" id="ARBA00005417"/>
    </source>
</evidence>
<evidence type="ECO:0000313" key="10">
    <source>
        <dbReference type="Proteomes" id="UP001597295"/>
    </source>
</evidence>
<evidence type="ECO:0000259" key="8">
    <source>
        <dbReference type="PROSITE" id="PS50893"/>
    </source>
</evidence>
<dbReference type="GO" id="GO:0005524">
    <property type="term" value="F:ATP binding"/>
    <property type="evidence" value="ECO:0007669"/>
    <property type="project" value="UniProtKB-KW"/>
</dbReference>
<protein>
    <submittedName>
        <fullName evidence="9">ABC transporter ATP-binding protein</fullName>
    </submittedName>
</protein>
<dbReference type="PANTHER" id="PTHR43297">
    <property type="entry name" value="OLIGOPEPTIDE TRANSPORT ATP-BINDING PROTEIN APPD"/>
    <property type="match status" value="1"/>
</dbReference>
<evidence type="ECO:0000256" key="4">
    <source>
        <dbReference type="ARBA" id="ARBA00022475"/>
    </source>
</evidence>
<dbReference type="PROSITE" id="PS00211">
    <property type="entry name" value="ABC_TRANSPORTER_1"/>
    <property type="match status" value="1"/>
</dbReference>
<dbReference type="Pfam" id="PF00005">
    <property type="entry name" value="ABC_tran"/>
    <property type="match status" value="1"/>
</dbReference>
<dbReference type="Proteomes" id="UP001597295">
    <property type="component" value="Unassembled WGS sequence"/>
</dbReference>
<dbReference type="CDD" id="cd03257">
    <property type="entry name" value="ABC_NikE_OppD_transporters"/>
    <property type="match status" value="1"/>
</dbReference>
<comment type="caution">
    <text evidence="9">The sequence shown here is derived from an EMBL/GenBank/DDBJ whole genome shotgun (WGS) entry which is preliminary data.</text>
</comment>
<dbReference type="RefSeq" id="WP_379875410.1">
    <property type="nucleotide sequence ID" value="NZ_JBHUIP010000004.1"/>
</dbReference>
<keyword evidence="7" id="KW-0472">Membrane</keyword>